<organism evidence="2 3">
    <name type="scientific">Colletotrichum musicola</name>
    <dbReference type="NCBI Taxonomy" id="2175873"/>
    <lineage>
        <taxon>Eukaryota</taxon>
        <taxon>Fungi</taxon>
        <taxon>Dikarya</taxon>
        <taxon>Ascomycota</taxon>
        <taxon>Pezizomycotina</taxon>
        <taxon>Sordariomycetes</taxon>
        <taxon>Hypocreomycetidae</taxon>
        <taxon>Glomerellales</taxon>
        <taxon>Glomerellaceae</taxon>
        <taxon>Colletotrichum</taxon>
        <taxon>Colletotrichum orchidearum species complex</taxon>
    </lineage>
</organism>
<sequence>MVSAVPGSVKLKAPLIALRSKSIPRHHRRISPLSSPMHHETISRYLGARLNGVACSKTQSQGPARTGRAVLAPYSLHDGSHADGSCSALDAAFEALPPLVVSRPFPNVYGLPTPAINSQFTSSTTKPTTDRHSGCYIRRSLLAPLLIRCGFLARKTNDHNFPITDVRIPFLFRGASLAELTGSPLRSGGRHQLFKRYIIIPRPPPKPPKRSSTSISQSQTAEGGQSEGTLQASSVEAATTSRG</sequence>
<proteinExistence type="predicted"/>
<comment type="caution">
    <text evidence="2">The sequence shown here is derived from an EMBL/GenBank/DDBJ whole genome shotgun (WGS) entry which is preliminary data.</text>
</comment>
<evidence type="ECO:0000256" key="1">
    <source>
        <dbReference type="SAM" id="MobiDB-lite"/>
    </source>
</evidence>
<dbReference type="EMBL" id="WIGM01000005">
    <property type="protein sequence ID" value="KAF6845172.1"/>
    <property type="molecule type" value="Genomic_DNA"/>
</dbReference>
<evidence type="ECO:0000313" key="3">
    <source>
        <dbReference type="Proteomes" id="UP000639643"/>
    </source>
</evidence>
<reference evidence="2" key="1">
    <citation type="journal article" date="2020" name="Phytopathology">
        <title>Genome Sequence Resources of Colletotrichum truncatum, C. plurivorum, C. musicola, and C. sojae: Four Species Pathogenic to Soybean (Glycine max).</title>
        <authorList>
            <person name="Rogerio F."/>
            <person name="Boufleur T.R."/>
            <person name="Ciampi-Guillardi M."/>
            <person name="Sukno S.A."/>
            <person name="Thon M.R."/>
            <person name="Massola Junior N.S."/>
            <person name="Baroncelli R."/>
        </authorList>
    </citation>
    <scope>NUCLEOTIDE SEQUENCE</scope>
    <source>
        <strain evidence="2">LFN0074</strain>
    </source>
</reference>
<accession>A0A8H6NYV9</accession>
<dbReference type="AlphaFoldDB" id="A0A8H6NYV9"/>
<protein>
    <submittedName>
        <fullName evidence="2">Uncharacterized protein</fullName>
    </submittedName>
</protein>
<evidence type="ECO:0000313" key="2">
    <source>
        <dbReference type="EMBL" id="KAF6845172.1"/>
    </source>
</evidence>
<gene>
    <name evidence="2" type="ORF">CMUS01_00415</name>
</gene>
<feature type="compositionally biased region" description="Polar residues" evidence="1">
    <location>
        <begin position="211"/>
        <end position="243"/>
    </location>
</feature>
<feature type="region of interest" description="Disordered" evidence="1">
    <location>
        <begin position="200"/>
        <end position="243"/>
    </location>
</feature>
<keyword evidence="3" id="KW-1185">Reference proteome</keyword>
<name>A0A8H6NYV9_9PEZI</name>
<dbReference type="Proteomes" id="UP000639643">
    <property type="component" value="Unassembled WGS sequence"/>
</dbReference>